<protein>
    <submittedName>
        <fullName evidence="3">Uncharacterized protein</fullName>
    </submittedName>
</protein>
<feature type="region of interest" description="Disordered" evidence="1">
    <location>
        <begin position="1"/>
        <end position="27"/>
    </location>
</feature>
<name>A0A8X7MU11_9BASI</name>
<evidence type="ECO:0000313" key="4">
    <source>
        <dbReference type="Proteomes" id="UP000077684"/>
    </source>
</evidence>
<accession>A0A8X7MU11</accession>
<feature type="compositionally biased region" description="Pro residues" evidence="1">
    <location>
        <begin position="758"/>
        <end position="771"/>
    </location>
</feature>
<feature type="region of interest" description="Disordered" evidence="1">
    <location>
        <begin position="629"/>
        <end position="654"/>
    </location>
</feature>
<evidence type="ECO:0000256" key="2">
    <source>
        <dbReference type="SAM" id="Phobius"/>
    </source>
</evidence>
<evidence type="ECO:0000313" key="3">
    <source>
        <dbReference type="EMBL" id="KAE8248507.1"/>
    </source>
</evidence>
<feature type="transmembrane region" description="Helical" evidence="2">
    <location>
        <begin position="370"/>
        <end position="393"/>
    </location>
</feature>
<proteinExistence type="predicted"/>
<sequence>MAHPPTPTLTPDGDDHDHDHDHAFHGHNSSDILKALQSHAHQMHSIEHQLKGLDRNQSKNAKDIADAIVKYAHAHKHDGHWPDSVIAPNNKHNALKDHIQLAAALDLDAHSAATALALPYPAAFSLAALLSRSAWAATAYAIVFLTIGIVLLFFGYASFYWARKARFSPDRPAKNATSSYTSLGGAARRDSAAHLPVLGDGTSFAERILGPSPSPRTRAAAAKKGRHAAASYQDPSKPPHQPRLVFPTGIGGMLSSALFCTNLVMFITSAVLGRKDVPLAESPPPTIAYGAFFAAMLMPFIAGLLFLSRVTFLPTPLAGLAGACALTRLLTALFGIHTFLIRIVILSVSALLLAAPLIPLPGRAAYVQRLLCTITTAIWGGVSLLDGVVLLVLSQARLHTGLPLQIEQQGDLMPTSIGVQAAASWLDTWVLILAPDGSDTLLSASEHWGTSAFKGCIAASILLPVFGLVFQAILQHRAGAGKLGLFGIWGGGGGAGTYGKDADEEWNDILGSYTQRYEKGVKELEGTMPANYNNLGGNVDPITGRPVYRAGLFEPAPSAWSRIANVFGGGPATPARYGNLGSAQAPLGHAPSSGAPAGGSGFRTLEAVAAASDLDLSLVASSKILGDGSGFIDHGRKQKRKKGKKAGGKDAPARFQSVLAKDLDSDADAGFTGRRKRSDSATLLSDDDEDEEDEKNSPPYESESESDGYEDEDVTAVNKEKRPYPNTSVSFRLPSATAAIAAKKTSGLPLTSSGTSGLPPPSSSTPPPPPGLLSISKDSSPRPPSYRTNTDLSARTATATPTGSGMSGTTAGSKRTFSIPSPSAGAGLGAGPVRTPSASSNRSSSSANSANGGAVPMLITSTRGATARSMSGSSSSSSSSPSAAARLPPPMPAPPAAGAGANGKDGKAGNGYVPATPSLVNAISRIQRAQEQARAWHAAQPKEGGGAAGAGAGAGAGKR</sequence>
<evidence type="ECO:0000256" key="1">
    <source>
        <dbReference type="SAM" id="MobiDB-lite"/>
    </source>
</evidence>
<feature type="transmembrane region" description="Helical" evidence="2">
    <location>
        <begin position="244"/>
        <end position="267"/>
    </location>
</feature>
<feature type="compositionally biased region" description="Gly residues" evidence="1">
    <location>
        <begin position="943"/>
        <end position="959"/>
    </location>
</feature>
<feature type="transmembrane region" description="Helical" evidence="2">
    <location>
        <begin position="139"/>
        <end position="162"/>
    </location>
</feature>
<keyword evidence="2" id="KW-0472">Membrane</keyword>
<feature type="transmembrane region" description="Helical" evidence="2">
    <location>
        <begin position="287"/>
        <end position="307"/>
    </location>
</feature>
<feature type="compositionally biased region" description="Basic residues" evidence="1">
    <location>
        <begin position="636"/>
        <end position="646"/>
    </location>
</feature>
<keyword evidence="4" id="KW-1185">Reference proteome</keyword>
<reference evidence="3" key="2">
    <citation type="journal article" date="2019" name="IMA Fungus">
        <title>Genome sequencing and comparison of five Tilletia species to identify candidate genes for the detection of regulated species infecting wheat.</title>
        <authorList>
            <person name="Nguyen H.D.T."/>
            <person name="Sultana T."/>
            <person name="Kesanakurti P."/>
            <person name="Hambleton S."/>
        </authorList>
    </citation>
    <scope>NUCLEOTIDE SEQUENCE</scope>
    <source>
        <strain evidence="3">DAOMC 236426</strain>
    </source>
</reference>
<comment type="caution">
    <text evidence="3">The sequence shown here is derived from an EMBL/GenBank/DDBJ whole genome shotgun (WGS) entry which is preliminary data.</text>
</comment>
<feature type="compositionally biased region" description="Acidic residues" evidence="1">
    <location>
        <begin position="702"/>
        <end position="714"/>
    </location>
</feature>
<reference evidence="3" key="1">
    <citation type="submission" date="2016-04" db="EMBL/GenBank/DDBJ databases">
        <authorList>
            <person name="Nguyen H.D."/>
            <person name="Samba Siva P."/>
            <person name="Cullis J."/>
            <person name="Levesque C.A."/>
            <person name="Hambleton S."/>
        </authorList>
    </citation>
    <scope>NUCLEOTIDE SEQUENCE</scope>
    <source>
        <strain evidence="3">DAOMC 236426</strain>
    </source>
</reference>
<feature type="region of interest" description="Disordered" evidence="1">
    <location>
        <begin position="667"/>
        <end position="732"/>
    </location>
</feature>
<gene>
    <name evidence="3" type="ORF">A4X06_0g3661</name>
</gene>
<feature type="compositionally biased region" description="Acidic residues" evidence="1">
    <location>
        <begin position="685"/>
        <end position="694"/>
    </location>
</feature>
<feature type="compositionally biased region" description="Low complexity" evidence="1">
    <location>
        <begin position="796"/>
        <end position="825"/>
    </location>
</feature>
<feature type="region of interest" description="Disordered" evidence="1">
    <location>
        <begin position="928"/>
        <end position="959"/>
    </location>
</feature>
<feature type="region of interest" description="Disordered" evidence="1">
    <location>
        <begin position="744"/>
        <end position="916"/>
    </location>
</feature>
<dbReference type="EMBL" id="LWDE02000346">
    <property type="protein sequence ID" value="KAE8248507.1"/>
    <property type="molecule type" value="Genomic_DNA"/>
</dbReference>
<feature type="transmembrane region" description="Helical" evidence="2">
    <location>
        <begin position="314"/>
        <end position="333"/>
    </location>
</feature>
<feature type="transmembrane region" description="Helical" evidence="2">
    <location>
        <begin position="339"/>
        <end position="358"/>
    </location>
</feature>
<organism evidence="3 4">
    <name type="scientific">Tilletia controversa</name>
    <name type="common">dwarf bunt fungus</name>
    <dbReference type="NCBI Taxonomy" id="13291"/>
    <lineage>
        <taxon>Eukaryota</taxon>
        <taxon>Fungi</taxon>
        <taxon>Dikarya</taxon>
        <taxon>Basidiomycota</taxon>
        <taxon>Ustilaginomycotina</taxon>
        <taxon>Exobasidiomycetes</taxon>
        <taxon>Tilletiales</taxon>
        <taxon>Tilletiaceae</taxon>
        <taxon>Tilletia</taxon>
    </lineage>
</organism>
<feature type="compositionally biased region" description="Polar residues" evidence="1">
    <location>
        <begin position="786"/>
        <end position="795"/>
    </location>
</feature>
<feature type="compositionally biased region" description="Low complexity" evidence="1">
    <location>
        <begin position="864"/>
        <end position="886"/>
    </location>
</feature>
<feature type="compositionally biased region" description="Basic and acidic residues" evidence="1">
    <location>
        <begin position="13"/>
        <end position="24"/>
    </location>
</feature>
<dbReference type="Proteomes" id="UP000077684">
    <property type="component" value="Unassembled WGS sequence"/>
</dbReference>
<feature type="compositionally biased region" description="Low complexity" evidence="1">
    <location>
        <begin position="744"/>
        <end position="757"/>
    </location>
</feature>
<keyword evidence="2" id="KW-1133">Transmembrane helix</keyword>
<keyword evidence="2" id="KW-0812">Transmembrane</keyword>
<dbReference type="AlphaFoldDB" id="A0A8X7MU11"/>
<feature type="compositionally biased region" description="Low complexity" evidence="1">
    <location>
        <begin position="837"/>
        <end position="851"/>
    </location>
</feature>